<dbReference type="Gene3D" id="3.40.50.720">
    <property type="entry name" value="NAD(P)-binding Rossmann-like Domain"/>
    <property type="match status" value="1"/>
</dbReference>
<evidence type="ECO:0000256" key="3">
    <source>
        <dbReference type="ARBA" id="ARBA00022723"/>
    </source>
</evidence>
<evidence type="ECO:0000313" key="7">
    <source>
        <dbReference type="EMBL" id="MDQ0994944.1"/>
    </source>
</evidence>
<dbReference type="EMBL" id="JAUSZT010000001">
    <property type="protein sequence ID" value="MDQ0994944.1"/>
    <property type="molecule type" value="Genomic_DNA"/>
</dbReference>
<dbReference type="RefSeq" id="WP_307275471.1">
    <property type="nucleotide sequence ID" value="NZ_JAUSZT010000001.1"/>
</dbReference>
<evidence type="ECO:0000313" key="8">
    <source>
        <dbReference type="Proteomes" id="UP001237780"/>
    </source>
</evidence>
<organism evidence="7 8">
    <name type="scientific">Phyllobacterium ifriqiyense</name>
    <dbReference type="NCBI Taxonomy" id="314238"/>
    <lineage>
        <taxon>Bacteria</taxon>
        <taxon>Pseudomonadati</taxon>
        <taxon>Pseudomonadota</taxon>
        <taxon>Alphaproteobacteria</taxon>
        <taxon>Hyphomicrobiales</taxon>
        <taxon>Phyllobacteriaceae</taxon>
        <taxon>Phyllobacterium</taxon>
    </lineage>
</organism>
<dbReference type="CDD" id="cd08255">
    <property type="entry name" value="2-desacetyl-2-hydroxyethyl_bacteriochlorophyllide_like"/>
    <property type="match status" value="1"/>
</dbReference>
<evidence type="ECO:0000259" key="6">
    <source>
        <dbReference type="Pfam" id="PF00107"/>
    </source>
</evidence>
<evidence type="ECO:0000256" key="1">
    <source>
        <dbReference type="ARBA" id="ARBA00001947"/>
    </source>
</evidence>
<proteinExistence type="inferred from homology"/>
<comment type="caution">
    <text evidence="7">The sequence shown here is derived from an EMBL/GenBank/DDBJ whole genome shotgun (WGS) entry which is preliminary data.</text>
</comment>
<dbReference type="PANTHER" id="PTHR43350">
    <property type="entry name" value="NAD-DEPENDENT ALCOHOL DEHYDROGENASE"/>
    <property type="match status" value="1"/>
</dbReference>
<keyword evidence="3" id="KW-0479">Metal-binding</keyword>
<dbReference type="Pfam" id="PF00107">
    <property type="entry name" value="ADH_zinc_N"/>
    <property type="match status" value="1"/>
</dbReference>
<dbReference type="Proteomes" id="UP001237780">
    <property type="component" value="Unassembled WGS sequence"/>
</dbReference>
<dbReference type="InterPro" id="IPR011032">
    <property type="entry name" value="GroES-like_sf"/>
</dbReference>
<dbReference type="InterPro" id="IPR013149">
    <property type="entry name" value="ADH-like_C"/>
</dbReference>
<keyword evidence="5" id="KW-0560">Oxidoreductase</keyword>
<evidence type="ECO:0000256" key="5">
    <source>
        <dbReference type="ARBA" id="ARBA00023002"/>
    </source>
</evidence>
<dbReference type="SUPFAM" id="SSF51735">
    <property type="entry name" value="NAD(P)-binding Rossmann-fold domains"/>
    <property type="match status" value="1"/>
</dbReference>
<name>A0ABU0S2K0_9HYPH</name>
<protein>
    <submittedName>
        <fullName evidence="7">2-desacetyl-2-hydroxyethyl bacteriochlorophyllide A dehydrogenase</fullName>
    </submittedName>
</protein>
<accession>A0ABU0S2K0</accession>
<dbReference type="PANTHER" id="PTHR43350:SF19">
    <property type="entry name" value="D-GULOSIDE 3-DEHYDROGENASE"/>
    <property type="match status" value="1"/>
</dbReference>
<keyword evidence="8" id="KW-1185">Reference proteome</keyword>
<keyword evidence="4" id="KW-0862">Zinc</keyword>
<feature type="domain" description="Alcohol dehydrogenase-like C-terminal" evidence="6">
    <location>
        <begin position="162"/>
        <end position="269"/>
    </location>
</feature>
<evidence type="ECO:0000256" key="2">
    <source>
        <dbReference type="ARBA" id="ARBA00008072"/>
    </source>
</evidence>
<dbReference type="SUPFAM" id="SSF50129">
    <property type="entry name" value="GroES-like"/>
    <property type="match status" value="1"/>
</dbReference>
<comment type="similarity">
    <text evidence="2">Belongs to the zinc-containing alcohol dehydrogenase family.</text>
</comment>
<dbReference type="Gene3D" id="3.90.180.10">
    <property type="entry name" value="Medium-chain alcohol dehydrogenases, catalytic domain"/>
    <property type="match status" value="1"/>
</dbReference>
<dbReference type="InterPro" id="IPR036291">
    <property type="entry name" value="NAD(P)-bd_dom_sf"/>
</dbReference>
<sequence length="327" mass="35571">MKQDCPHGTSRALWIERQGICAFRTEILPPMKSDEVLVQARFGAISRGTESLVFNGQVPTSEYQNMTCPHQEGSFAFPIKYGYSIVGDVQDGPKELLGRTVFCLHPHQTHFLAKSADIHVIPNTVPAERAVLAANMETALNIIWDAGILPGDRVAIFGGGVVGMLAAYLATGIIGTETTLLDINPKRKTVATNLGITFASPDAAPRDCDVVINASASSAALNQALECAGYEGRIVEASWYGDKKVEINLGRQFHSKRLSITSSQVGGISNARRSRWTFARRLNAAMSLLTDHRFDALFSGETAFDALDRNYAEIIASPSTLCHRIVY</sequence>
<evidence type="ECO:0000256" key="4">
    <source>
        <dbReference type="ARBA" id="ARBA00022833"/>
    </source>
</evidence>
<comment type="cofactor">
    <cofactor evidence="1">
        <name>Zn(2+)</name>
        <dbReference type="ChEBI" id="CHEBI:29105"/>
    </cofactor>
</comment>
<gene>
    <name evidence="7" type="ORF">QFZ34_000121</name>
</gene>
<reference evidence="7 8" key="1">
    <citation type="submission" date="2023-07" db="EMBL/GenBank/DDBJ databases">
        <title>Comparative genomics of wheat-associated soil bacteria to identify genetic determinants of phenazine resistance.</title>
        <authorList>
            <person name="Mouncey N."/>
        </authorList>
    </citation>
    <scope>NUCLEOTIDE SEQUENCE [LARGE SCALE GENOMIC DNA]</scope>
    <source>
        <strain evidence="7 8">W4I11</strain>
    </source>
</reference>